<dbReference type="SUPFAM" id="SSF52743">
    <property type="entry name" value="Subtilisin-like"/>
    <property type="match status" value="1"/>
</dbReference>
<evidence type="ECO:0000313" key="5">
    <source>
        <dbReference type="Proteomes" id="UP001470230"/>
    </source>
</evidence>
<comment type="caution">
    <text evidence="2">Lacks conserved residue(s) required for the propagation of feature annotation.</text>
</comment>
<dbReference type="PANTHER" id="PTHR43399">
    <property type="entry name" value="SUBTILISIN-RELATED"/>
    <property type="match status" value="1"/>
</dbReference>
<sequence>MLSEIPAVREISTYKNPVLQNNINIGYTQKNRQLFFRDEYSKLYVFERYVHKHGLTGEGEIITIEDSPIDFCNPMFHDENVSVEFNTDMPTHRNLKNEELGTHTAGTLAGKSVVTEGEHSMSSLFDGAAPDAKLVYAGIYGNITGADLERAMNTHNSRISSNSWGDNDKYVDSLNHEYGLLAYNNPQSIFIFAAGNYGIFSPFSVIDPSGSKNVLSVSATIRCSM</sequence>
<dbReference type="EMBL" id="JAPFFF010000062">
    <property type="protein sequence ID" value="KAK8836934.1"/>
    <property type="molecule type" value="Genomic_DNA"/>
</dbReference>
<proteinExistence type="inferred from homology"/>
<dbReference type="Proteomes" id="UP001470230">
    <property type="component" value="Unassembled WGS sequence"/>
</dbReference>
<comment type="caution">
    <text evidence="4">The sequence shown here is derived from an EMBL/GenBank/DDBJ whole genome shotgun (WGS) entry which is preliminary data.</text>
</comment>
<dbReference type="PANTHER" id="PTHR43399:SF4">
    <property type="entry name" value="CELL WALL-ASSOCIATED PROTEASE"/>
    <property type="match status" value="1"/>
</dbReference>
<organism evidence="4 5">
    <name type="scientific">Tritrichomonas musculus</name>
    <dbReference type="NCBI Taxonomy" id="1915356"/>
    <lineage>
        <taxon>Eukaryota</taxon>
        <taxon>Metamonada</taxon>
        <taxon>Parabasalia</taxon>
        <taxon>Tritrichomonadida</taxon>
        <taxon>Tritrichomonadidae</taxon>
        <taxon>Tritrichomonas</taxon>
    </lineage>
</organism>
<dbReference type="Pfam" id="PF00082">
    <property type="entry name" value="Peptidase_S8"/>
    <property type="match status" value="1"/>
</dbReference>
<evidence type="ECO:0000256" key="2">
    <source>
        <dbReference type="PROSITE-ProRule" id="PRU01240"/>
    </source>
</evidence>
<dbReference type="PROSITE" id="PS51892">
    <property type="entry name" value="SUBTILASE"/>
    <property type="match status" value="1"/>
</dbReference>
<gene>
    <name evidence="4" type="ORF">M9Y10_036965</name>
</gene>
<dbReference type="Gene3D" id="3.40.50.200">
    <property type="entry name" value="Peptidase S8/S53 domain"/>
    <property type="match status" value="1"/>
</dbReference>
<evidence type="ECO:0000313" key="4">
    <source>
        <dbReference type="EMBL" id="KAK8836934.1"/>
    </source>
</evidence>
<evidence type="ECO:0000256" key="1">
    <source>
        <dbReference type="ARBA" id="ARBA00011073"/>
    </source>
</evidence>
<dbReference type="InterPro" id="IPR051048">
    <property type="entry name" value="Peptidase_S8/S53_subtilisin"/>
</dbReference>
<protein>
    <recommendedName>
        <fullName evidence="3">Peptidase S8/S53 domain-containing protein</fullName>
    </recommendedName>
</protein>
<dbReference type="InterPro" id="IPR036852">
    <property type="entry name" value="Peptidase_S8/S53_dom_sf"/>
</dbReference>
<reference evidence="4 5" key="1">
    <citation type="submission" date="2024-04" db="EMBL/GenBank/DDBJ databases">
        <title>Tritrichomonas musculus Genome.</title>
        <authorList>
            <person name="Alves-Ferreira E."/>
            <person name="Grigg M."/>
            <person name="Lorenzi H."/>
            <person name="Galac M."/>
        </authorList>
    </citation>
    <scope>NUCLEOTIDE SEQUENCE [LARGE SCALE GENOMIC DNA]</scope>
    <source>
        <strain evidence="4 5">EAF2021</strain>
    </source>
</reference>
<keyword evidence="5" id="KW-1185">Reference proteome</keyword>
<comment type="similarity">
    <text evidence="1 2">Belongs to the peptidase S8 family.</text>
</comment>
<accession>A0ABR2GSN4</accession>
<dbReference type="InterPro" id="IPR000209">
    <property type="entry name" value="Peptidase_S8/S53_dom"/>
</dbReference>
<name>A0ABR2GSN4_9EUKA</name>
<evidence type="ECO:0000259" key="3">
    <source>
        <dbReference type="Pfam" id="PF00082"/>
    </source>
</evidence>
<feature type="domain" description="Peptidase S8/S53" evidence="3">
    <location>
        <begin position="58"/>
        <end position="221"/>
    </location>
</feature>